<gene>
    <name evidence="7" type="ORF">CB5_LOCUS28486</name>
</gene>
<name>A0A6V7QR89_ANACO</name>
<accession>A0A6V7QR89</accession>
<keyword evidence="1" id="KW-0346">Stress response</keyword>
<dbReference type="SUPFAM" id="SSF49764">
    <property type="entry name" value="HSP20-like chaperones"/>
    <property type="match status" value="1"/>
</dbReference>
<dbReference type="AlphaFoldDB" id="A0A6V7QR89"/>
<feature type="domain" description="SHSP" evidence="6">
    <location>
        <begin position="66"/>
        <end position="198"/>
    </location>
</feature>
<evidence type="ECO:0000256" key="3">
    <source>
        <dbReference type="RuleBase" id="RU003616"/>
    </source>
</evidence>
<evidence type="ECO:0000313" key="7">
    <source>
        <dbReference type="EMBL" id="CAD1845275.1"/>
    </source>
</evidence>
<sequence>MDKILHGSFDLLLFFLYCYLKMACCVKLGDDGLRGPDALLDAAATDGHPGGGGEGLQRADARVRARSQGHGEHPHGREGAPLGKLVLTVDMPGVNPSDVKVQVEEGNVLVISGERRREKEEKGAAEGEEKDKDKEKEGGKYLRMERRMGKFMRKFPLPQNANLDSISASYKDGVLTVTVERMPPPEPKKPKSIEVKVN</sequence>
<feature type="compositionally biased region" description="Basic and acidic residues" evidence="4">
    <location>
        <begin position="57"/>
        <end position="78"/>
    </location>
</feature>
<protein>
    <recommendedName>
        <fullName evidence="6">SHSP domain-containing protein</fullName>
    </recommendedName>
</protein>
<dbReference type="InterPro" id="IPR008978">
    <property type="entry name" value="HSP20-like_chaperone"/>
</dbReference>
<dbReference type="CDD" id="cd06464">
    <property type="entry name" value="ACD_sHsps-like"/>
    <property type="match status" value="1"/>
</dbReference>
<evidence type="ECO:0000256" key="5">
    <source>
        <dbReference type="SAM" id="SignalP"/>
    </source>
</evidence>
<organism evidence="7">
    <name type="scientific">Ananas comosus var. bracteatus</name>
    <name type="common">red pineapple</name>
    <dbReference type="NCBI Taxonomy" id="296719"/>
    <lineage>
        <taxon>Eukaryota</taxon>
        <taxon>Viridiplantae</taxon>
        <taxon>Streptophyta</taxon>
        <taxon>Embryophyta</taxon>
        <taxon>Tracheophyta</taxon>
        <taxon>Spermatophyta</taxon>
        <taxon>Magnoliopsida</taxon>
        <taxon>Liliopsida</taxon>
        <taxon>Poales</taxon>
        <taxon>Bromeliaceae</taxon>
        <taxon>Bromelioideae</taxon>
        <taxon>Ananas</taxon>
    </lineage>
</organism>
<dbReference type="EMBL" id="CAJEUB010000001">
    <property type="protein sequence ID" value="CAD1845275.1"/>
    <property type="molecule type" value="Genomic_DNA"/>
</dbReference>
<feature type="chain" id="PRO_5027751817" description="SHSP domain-containing protein" evidence="5">
    <location>
        <begin position="26"/>
        <end position="198"/>
    </location>
</feature>
<evidence type="ECO:0000256" key="1">
    <source>
        <dbReference type="ARBA" id="ARBA00023016"/>
    </source>
</evidence>
<dbReference type="InterPro" id="IPR031107">
    <property type="entry name" value="Small_HSP"/>
</dbReference>
<dbReference type="PROSITE" id="PS01031">
    <property type="entry name" value="SHSP"/>
    <property type="match status" value="1"/>
</dbReference>
<dbReference type="InterPro" id="IPR002068">
    <property type="entry name" value="A-crystallin/Hsp20_dom"/>
</dbReference>
<evidence type="ECO:0000256" key="4">
    <source>
        <dbReference type="SAM" id="MobiDB-lite"/>
    </source>
</evidence>
<comment type="similarity">
    <text evidence="2 3">Belongs to the small heat shock protein (HSP20) family.</text>
</comment>
<reference evidence="7" key="1">
    <citation type="submission" date="2020-07" db="EMBL/GenBank/DDBJ databases">
        <authorList>
            <person name="Lin J."/>
        </authorList>
    </citation>
    <scope>NUCLEOTIDE SEQUENCE</scope>
</reference>
<evidence type="ECO:0000256" key="2">
    <source>
        <dbReference type="PROSITE-ProRule" id="PRU00285"/>
    </source>
</evidence>
<evidence type="ECO:0000259" key="6">
    <source>
        <dbReference type="PROSITE" id="PS01031"/>
    </source>
</evidence>
<feature type="signal peptide" evidence="5">
    <location>
        <begin position="1"/>
        <end position="25"/>
    </location>
</feature>
<dbReference type="Gene3D" id="2.60.40.790">
    <property type="match status" value="1"/>
</dbReference>
<proteinExistence type="inferred from homology"/>
<feature type="region of interest" description="Disordered" evidence="4">
    <location>
        <begin position="114"/>
        <end position="139"/>
    </location>
</feature>
<dbReference type="Pfam" id="PF00011">
    <property type="entry name" value="HSP20"/>
    <property type="match status" value="1"/>
</dbReference>
<feature type="region of interest" description="Disordered" evidence="4">
    <location>
        <begin position="44"/>
        <end position="82"/>
    </location>
</feature>
<dbReference type="PANTHER" id="PTHR11527">
    <property type="entry name" value="HEAT-SHOCK PROTEIN 20 FAMILY MEMBER"/>
    <property type="match status" value="1"/>
</dbReference>
<keyword evidence="5" id="KW-0732">Signal</keyword>